<proteinExistence type="predicted"/>
<reference evidence="1" key="1">
    <citation type="submission" date="2022-12" db="EMBL/GenBank/DDBJ databases">
        <title>Genome Sequence of Lasiodiplodia mahajangana.</title>
        <authorList>
            <person name="Buettner E."/>
        </authorList>
    </citation>
    <scope>NUCLEOTIDE SEQUENCE</scope>
    <source>
        <strain evidence="1">VT137</strain>
    </source>
</reference>
<gene>
    <name evidence="1" type="ORF">O1611_g9956</name>
</gene>
<evidence type="ECO:0000313" key="1">
    <source>
        <dbReference type="EMBL" id="KAJ8121998.1"/>
    </source>
</evidence>
<accession>A0ACC2J3E7</accession>
<protein>
    <submittedName>
        <fullName evidence="1">Uncharacterized protein</fullName>
    </submittedName>
</protein>
<name>A0ACC2J3E7_9PEZI</name>
<sequence length="67" mass="7432">MLMNGITVQGSVVAGRLVHERMLQFAALHQIKAVIEVFDMTEEGILDAMEKLDQGKVHFRAVLKPVA</sequence>
<evidence type="ECO:0000313" key="2">
    <source>
        <dbReference type="Proteomes" id="UP001153332"/>
    </source>
</evidence>
<organism evidence="1 2">
    <name type="scientific">Lasiodiplodia mahajangana</name>
    <dbReference type="NCBI Taxonomy" id="1108764"/>
    <lineage>
        <taxon>Eukaryota</taxon>
        <taxon>Fungi</taxon>
        <taxon>Dikarya</taxon>
        <taxon>Ascomycota</taxon>
        <taxon>Pezizomycotina</taxon>
        <taxon>Dothideomycetes</taxon>
        <taxon>Dothideomycetes incertae sedis</taxon>
        <taxon>Botryosphaeriales</taxon>
        <taxon>Botryosphaeriaceae</taxon>
        <taxon>Lasiodiplodia</taxon>
    </lineage>
</organism>
<comment type="caution">
    <text evidence="1">The sequence shown here is derived from an EMBL/GenBank/DDBJ whole genome shotgun (WGS) entry which is preliminary data.</text>
</comment>
<keyword evidence="2" id="KW-1185">Reference proteome</keyword>
<dbReference type="Proteomes" id="UP001153332">
    <property type="component" value="Unassembled WGS sequence"/>
</dbReference>
<dbReference type="EMBL" id="JAPUUL010003676">
    <property type="protein sequence ID" value="KAJ8121998.1"/>
    <property type="molecule type" value="Genomic_DNA"/>
</dbReference>